<proteinExistence type="predicted"/>
<evidence type="ECO:0000313" key="1">
    <source>
        <dbReference type="EMBL" id="KQB39533.1"/>
    </source>
</evidence>
<evidence type="ECO:0000313" key="2">
    <source>
        <dbReference type="Proteomes" id="UP000050443"/>
    </source>
</evidence>
<dbReference type="STRING" id="362413.RC62_1215"/>
<gene>
    <name evidence="1" type="ORF">RC62_1215</name>
</gene>
<dbReference type="Proteomes" id="UP000050443">
    <property type="component" value="Unassembled WGS sequence"/>
</dbReference>
<protein>
    <recommendedName>
        <fullName evidence="3">Lipoprotein</fullName>
    </recommendedName>
</protein>
<comment type="caution">
    <text evidence="1">The sequence shown here is derived from an EMBL/GenBank/DDBJ whole genome shotgun (WGS) entry which is preliminary data.</text>
</comment>
<dbReference type="EMBL" id="JRLF01000012">
    <property type="protein sequence ID" value="KQB39533.1"/>
    <property type="molecule type" value="Genomic_DNA"/>
</dbReference>
<dbReference type="OrthoDB" id="1345445at2"/>
<dbReference type="RefSeq" id="WP_055096060.1">
    <property type="nucleotide sequence ID" value="NZ_JRLF01000012.1"/>
</dbReference>
<name>A0A0Q0XTM5_9FLAO</name>
<reference evidence="1 2" key="1">
    <citation type="submission" date="2014-09" db="EMBL/GenBank/DDBJ databases">
        <title>Genome sequence of Flavobacterium aquidurense RC62.</title>
        <authorList>
            <person name="Kim J.F."/>
            <person name="Kwak M.-J."/>
        </authorList>
    </citation>
    <scope>NUCLEOTIDE SEQUENCE [LARGE SCALE GENOMIC DNA]</scope>
    <source>
        <strain evidence="1 2">RC62</strain>
    </source>
</reference>
<dbReference type="PATRIC" id="fig|362413.3.peg.1190"/>
<organism evidence="1 2">
    <name type="scientific">Flavobacterium aquidurense</name>
    <dbReference type="NCBI Taxonomy" id="362413"/>
    <lineage>
        <taxon>Bacteria</taxon>
        <taxon>Pseudomonadati</taxon>
        <taxon>Bacteroidota</taxon>
        <taxon>Flavobacteriia</taxon>
        <taxon>Flavobacteriales</taxon>
        <taxon>Flavobacteriaceae</taxon>
        <taxon>Flavobacterium</taxon>
    </lineage>
</organism>
<dbReference type="AlphaFoldDB" id="A0A0Q0XTM5"/>
<sequence>MKNKTIKSLTFFVITIFVVLVSCKKEKKIVNRSAKDNYEINIAFPDTVFLNERYDGKINYRNNLDTLTTEIRKLQKNTRFLEFALTQTKDINYEDNHLKKIANDTFVATSNILIPLYNIKFNKLGLNYIDGMITDEVMIENGAKNDKGEPMMRIITNEFRVTKKVFVIKDRTQKVIFDHVDNEQ</sequence>
<dbReference type="PROSITE" id="PS51257">
    <property type="entry name" value="PROKAR_LIPOPROTEIN"/>
    <property type="match status" value="1"/>
</dbReference>
<accession>A0A0Q0XTM5</accession>
<evidence type="ECO:0008006" key="3">
    <source>
        <dbReference type="Google" id="ProtNLM"/>
    </source>
</evidence>